<keyword evidence="4 9" id="KW-1133">Transmembrane helix</keyword>
<evidence type="ECO:0000256" key="1">
    <source>
        <dbReference type="ARBA" id="ARBA00004127"/>
    </source>
</evidence>
<evidence type="ECO:0000256" key="8">
    <source>
        <dbReference type="ARBA" id="ARBA00049427"/>
    </source>
</evidence>
<comment type="similarity">
    <text evidence="6 9">Belongs to the steroid 5-alpha reductase family. Polyprenal reductase subfamily.</text>
</comment>
<dbReference type="EMBL" id="JAHQIW010001244">
    <property type="protein sequence ID" value="KAJ1351840.1"/>
    <property type="molecule type" value="Genomic_DNA"/>
</dbReference>
<evidence type="ECO:0000256" key="2">
    <source>
        <dbReference type="ARBA" id="ARBA00012522"/>
    </source>
</evidence>
<reference evidence="11" key="1">
    <citation type="submission" date="2021-06" db="EMBL/GenBank/DDBJ databases">
        <title>Parelaphostrongylus tenuis whole genome reference sequence.</title>
        <authorList>
            <person name="Garwood T.J."/>
            <person name="Larsen P.A."/>
            <person name="Fountain-Jones N.M."/>
            <person name="Garbe J.R."/>
            <person name="Macchietto M.G."/>
            <person name="Kania S.A."/>
            <person name="Gerhold R.W."/>
            <person name="Richards J.E."/>
            <person name="Wolf T.M."/>
        </authorList>
    </citation>
    <scope>NUCLEOTIDE SEQUENCE</scope>
    <source>
        <strain evidence="11">MNPRO001-30</strain>
        <tissue evidence="11">Meninges</tissue>
    </source>
</reference>
<dbReference type="GO" id="GO:0102389">
    <property type="term" value="F:polyprenol reductase activity"/>
    <property type="evidence" value="ECO:0007669"/>
    <property type="project" value="UniProtKB-UniRule"/>
</dbReference>
<dbReference type="GO" id="GO:0003865">
    <property type="term" value="F:3-oxo-5-alpha-steroid 4-dehydrogenase activity"/>
    <property type="evidence" value="ECO:0007669"/>
    <property type="project" value="TreeGrafter"/>
</dbReference>
<keyword evidence="9" id="KW-0521">NADP</keyword>
<evidence type="ECO:0000313" key="11">
    <source>
        <dbReference type="EMBL" id="KAJ1351840.1"/>
    </source>
</evidence>
<feature type="transmembrane region" description="Helical" evidence="9">
    <location>
        <begin position="35"/>
        <end position="68"/>
    </location>
</feature>
<dbReference type="GO" id="GO:0016095">
    <property type="term" value="P:polyprenol catabolic process"/>
    <property type="evidence" value="ECO:0007669"/>
    <property type="project" value="UniProtKB-UniRule"/>
</dbReference>
<evidence type="ECO:0000256" key="5">
    <source>
        <dbReference type="ARBA" id="ARBA00023136"/>
    </source>
</evidence>
<comment type="pathway">
    <text evidence="9">Protein modification; protein glycosylation.</text>
</comment>
<name>A0AAD5M453_PARTN</name>
<comment type="caution">
    <text evidence="11">The sequence shown here is derived from an EMBL/GenBank/DDBJ whole genome shotgun (WGS) entry which is preliminary data.</text>
</comment>
<accession>A0AAD5M453</accession>
<evidence type="ECO:0000256" key="3">
    <source>
        <dbReference type="ARBA" id="ARBA00022692"/>
    </source>
</evidence>
<dbReference type="PANTHER" id="PTHR14624">
    <property type="entry name" value="DFG10 PROTEIN"/>
    <property type="match status" value="1"/>
</dbReference>
<dbReference type="AlphaFoldDB" id="A0AAD5M453"/>
<feature type="transmembrane region" description="Helical" evidence="9">
    <location>
        <begin position="172"/>
        <end position="190"/>
    </location>
</feature>
<evidence type="ECO:0000313" key="12">
    <source>
        <dbReference type="Proteomes" id="UP001196413"/>
    </source>
</evidence>
<protein>
    <recommendedName>
        <fullName evidence="7 9">Polyprenal reductase</fullName>
        <ecNumber evidence="2 9">1.3.1.94</ecNumber>
    </recommendedName>
</protein>
<dbReference type="PROSITE" id="PS50244">
    <property type="entry name" value="S5A_REDUCTASE"/>
    <property type="match status" value="1"/>
</dbReference>
<comment type="subcellular location">
    <subcellularLocation>
        <location evidence="1">Endomembrane system</location>
        <topology evidence="1">Multi-pass membrane protein</topology>
    </subcellularLocation>
    <subcellularLocation>
        <location evidence="9">Endoplasmic reticulum membrane</location>
    </subcellularLocation>
</comment>
<evidence type="ECO:0000256" key="9">
    <source>
        <dbReference type="RuleBase" id="RU367081"/>
    </source>
</evidence>
<dbReference type="InterPro" id="IPR039698">
    <property type="entry name" value="Dfg10/SRD5A3"/>
</dbReference>
<dbReference type="GO" id="GO:0006488">
    <property type="term" value="P:dolichol-linked oligosaccharide biosynthetic process"/>
    <property type="evidence" value="ECO:0007669"/>
    <property type="project" value="UniProtKB-UniRule"/>
</dbReference>
<feature type="transmembrane region" description="Helical" evidence="9">
    <location>
        <begin position="135"/>
        <end position="152"/>
    </location>
</feature>
<comment type="catalytic activity">
    <reaction evidence="8 9">
        <text>a di-trans,poly-cis-dolichal + NADP(+) = a di-trans,poly-cis-polyprenal + NADPH + H(+)</text>
        <dbReference type="Rhea" id="RHEA:80727"/>
        <dbReference type="Rhea" id="RHEA-COMP:19536"/>
        <dbReference type="Rhea" id="RHEA-COMP:19537"/>
        <dbReference type="ChEBI" id="CHEBI:15378"/>
        <dbReference type="ChEBI" id="CHEBI:57783"/>
        <dbReference type="ChEBI" id="CHEBI:58349"/>
        <dbReference type="ChEBI" id="CHEBI:231623"/>
        <dbReference type="ChEBI" id="CHEBI:231637"/>
        <dbReference type="EC" id="1.3.1.94"/>
    </reaction>
    <physiologicalReaction direction="right-to-left" evidence="8 9">
        <dbReference type="Rhea" id="RHEA:80729"/>
    </physiologicalReaction>
</comment>
<keyword evidence="9" id="KW-0560">Oxidoreductase</keyword>
<proteinExistence type="inferred from homology"/>
<sequence>MPTSKDDSEQSTRIIISSEEDEDVRNVMLPLLPSYLVVVTLGLSLACTLTLFVPSCPSIVPALTTYGASALYLRDKIKFIQVISVPKRWFWHFYLLGSICVIFWLLFCGAVSYGMTSPSKTLRNLLGLLTPASPQYNWSTTVLALCLVLLHVVRRLWETLCISVYSDTTMNIFHYIVGLIHYTILPLTIMCESQGFAEGKYSLSFTAKVISPWQWFGTALFLICNREQHHISRNIAALRRAPDGSGLIYNYCHGICYGGWFEYVSCPHFLFEIGIYLSLWMVLWRAYAFRFLAIFVVINQLFAGQITHRWYQRTFKAYPSDRKAVVPYIL</sequence>
<gene>
    <name evidence="11" type="ORF">KIN20_007994</name>
</gene>
<dbReference type="InterPro" id="IPR001104">
    <property type="entry name" value="3-oxo-5_a-steroid_4-DH_C"/>
</dbReference>
<organism evidence="11 12">
    <name type="scientific">Parelaphostrongylus tenuis</name>
    <name type="common">Meningeal worm</name>
    <dbReference type="NCBI Taxonomy" id="148309"/>
    <lineage>
        <taxon>Eukaryota</taxon>
        <taxon>Metazoa</taxon>
        <taxon>Ecdysozoa</taxon>
        <taxon>Nematoda</taxon>
        <taxon>Chromadorea</taxon>
        <taxon>Rhabditida</taxon>
        <taxon>Rhabditina</taxon>
        <taxon>Rhabditomorpha</taxon>
        <taxon>Strongyloidea</taxon>
        <taxon>Metastrongylidae</taxon>
        <taxon>Parelaphostrongylus</taxon>
    </lineage>
</organism>
<comment type="function">
    <text evidence="9">Plays a key role in early steps of protein N-linked glycosylation by being involved in the conversion of polyprenol into dolichol. Acts as a polyprenal reductase that mediates the reduction of polyprenal into dolichal in a NADP-dependent mechanism. Dolichols are required for the synthesis of dolichol-linked monosaccharides and the oligosaccharide precursor used for N-glycosylation.</text>
</comment>
<evidence type="ECO:0000259" key="10">
    <source>
        <dbReference type="Pfam" id="PF02544"/>
    </source>
</evidence>
<keyword evidence="3 9" id="KW-0812">Transmembrane</keyword>
<feature type="transmembrane region" description="Helical" evidence="9">
    <location>
        <begin position="89"/>
        <end position="115"/>
    </location>
</feature>
<dbReference type="GO" id="GO:0005789">
    <property type="term" value="C:endoplasmic reticulum membrane"/>
    <property type="evidence" value="ECO:0007669"/>
    <property type="project" value="UniProtKB-SubCell"/>
</dbReference>
<dbReference type="EC" id="1.3.1.94" evidence="2 9"/>
<dbReference type="Pfam" id="PF02544">
    <property type="entry name" value="Steroid_dh"/>
    <property type="match status" value="1"/>
</dbReference>
<keyword evidence="5 9" id="KW-0472">Membrane</keyword>
<keyword evidence="12" id="KW-1185">Reference proteome</keyword>
<evidence type="ECO:0000256" key="4">
    <source>
        <dbReference type="ARBA" id="ARBA00022989"/>
    </source>
</evidence>
<feature type="transmembrane region" description="Helical" evidence="9">
    <location>
        <begin position="287"/>
        <end position="306"/>
    </location>
</feature>
<keyword evidence="9" id="KW-0256">Endoplasmic reticulum</keyword>
<dbReference type="PANTHER" id="PTHR14624:SF0">
    <property type="entry name" value="POLYPRENOL REDUCTASE"/>
    <property type="match status" value="1"/>
</dbReference>
<dbReference type="GO" id="GO:0160198">
    <property type="term" value="F:polyprenal reductase activity"/>
    <property type="evidence" value="ECO:0007669"/>
    <property type="project" value="UniProtKB-EC"/>
</dbReference>
<evidence type="ECO:0000256" key="7">
    <source>
        <dbReference type="ARBA" id="ARBA00047186"/>
    </source>
</evidence>
<feature type="domain" description="3-oxo-5-alpha-steroid 4-dehydrogenase C-terminal" evidence="10">
    <location>
        <begin position="194"/>
        <end position="330"/>
    </location>
</feature>
<evidence type="ECO:0000256" key="6">
    <source>
        <dbReference type="ARBA" id="ARBA00046320"/>
    </source>
</evidence>
<dbReference type="Proteomes" id="UP001196413">
    <property type="component" value="Unassembled WGS sequence"/>
</dbReference>